<accession>A0AAV4R927</accession>
<protein>
    <submittedName>
        <fullName evidence="1">Uncharacterized protein</fullName>
    </submittedName>
</protein>
<sequence>MKTSRLLPSPLFIVGNQVSSSGMIHCLAVDRSVLCLFYVISRWISKQWHLHAIDKSHQHSIKNSNGHLEPFSTITPPTT</sequence>
<evidence type="ECO:0000313" key="1">
    <source>
        <dbReference type="EMBL" id="GIY16662.1"/>
    </source>
</evidence>
<keyword evidence="2" id="KW-1185">Reference proteome</keyword>
<gene>
    <name evidence="1" type="ORF">CEXT_202371</name>
</gene>
<evidence type="ECO:0000313" key="2">
    <source>
        <dbReference type="Proteomes" id="UP001054945"/>
    </source>
</evidence>
<dbReference type="Proteomes" id="UP001054945">
    <property type="component" value="Unassembled WGS sequence"/>
</dbReference>
<organism evidence="1 2">
    <name type="scientific">Caerostris extrusa</name>
    <name type="common">Bark spider</name>
    <name type="synonym">Caerostris bankana</name>
    <dbReference type="NCBI Taxonomy" id="172846"/>
    <lineage>
        <taxon>Eukaryota</taxon>
        <taxon>Metazoa</taxon>
        <taxon>Ecdysozoa</taxon>
        <taxon>Arthropoda</taxon>
        <taxon>Chelicerata</taxon>
        <taxon>Arachnida</taxon>
        <taxon>Araneae</taxon>
        <taxon>Araneomorphae</taxon>
        <taxon>Entelegynae</taxon>
        <taxon>Araneoidea</taxon>
        <taxon>Araneidae</taxon>
        <taxon>Caerostris</taxon>
    </lineage>
</organism>
<name>A0AAV4R927_CAEEX</name>
<reference evidence="1 2" key="1">
    <citation type="submission" date="2021-06" db="EMBL/GenBank/DDBJ databases">
        <title>Caerostris extrusa draft genome.</title>
        <authorList>
            <person name="Kono N."/>
            <person name="Arakawa K."/>
        </authorList>
    </citation>
    <scope>NUCLEOTIDE SEQUENCE [LARGE SCALE GENOMIC DNA]</scope>
</reference>
<dbReference type="EMBL" id="BPLR01007397">
    <property type="protein sequence ID" value="GIY16662.1"/>
    <property type="molecule type" value="Genomic_DNA"/>
</dbReference>
<dbReference type="AlphaFoldDB" id="A0AAV4R927"/>
<comment type="caution">
    <text evidence="1">The sequence shown here is derived from an EMBL/GenBank/DDBJ whole genome shotgun (WGS) entry which is preliminary data.</text>
</comment>
<proteinExistence type="predicted"/>